<keyword evidence="2" id="KW-1185">Reference proteome</keyword>
<dbReference type="AlphaFoldDB" id="A0A0V1FVY8"/>
<dbReference type="Proteomes" id="UP000054995">
    <property type="component" value="Unassembled WGS sequence"/>
</dbReference>
<proteinExistence type="predicted"/>
<protein>
    <submittedName>
        <fullName evidence="1">Uncharacterized protein</fullName>
    </submittedName>
</protein>
<dbReference type="EMBL" id="JYDT01000024">
    <property type="protein sequence ID" value="KRY90121.1"/>
    <property type="molecule type" value="Genomic_DNA"/>
</dbReference>
<accession>A0A0V1FVY8</accession>
<evidence type="ECO:0000313" key="1">
    <source>
        <dbReference type="EMBL" id="KRY90121.1"/>
    </source>
</evidence>
<sequence>MAHFHSEQFVPSKCFDSGRPPTAEARTVGFLLKQAVLAGPGLVRPTEDDGVISNSFNQVSMDLFERNGCLNYEKLCITAVALETVDAAAL</sequence>
<evidence type="ECO:0000313" key="2">
    <source>
        <dbReference type="Proteomes" id="UP000054995"/>
    </source>
</evidence>
<comment type="caution">
    <text evidence="1">The sequence shown here is derived from an EMBL/GenBank/DDBJ whole genome shotgun (WGS) entry which is preliminary data.</text>
</comment>
<reference evidence="1 2" key="1">
    <citation type="submission" date="2015-01" db="EMBL/GenBank/DDBJ databases">
        <title>Evolution of Trichinella species and genotypes.</title>
        <authorList>
            <person name="Korhonen P.K."/>
            <person name="Edoardo P."/>
            <person name="Giuseppe L.R."/>
            <person name="Gasser R.B."/>
        </authorList>
    </citation>
    <scope>NUCLEOTIDE SEQUENCE [LARGE SCALE GENOMIC DNA]</scope>
    <source>
        <strain evidence="1">ISS470</strain>
    </source>
</reference>
<name>A0A0V1FVY8_TRIPS</name>
<organism evidence="1 2">
    <name type="scientific">Trichinella pseudospiralis</name>
    <name type="common">Parasitic roundworm</name>
    <dbReference type="NCBI Taxonomy" id="6337"/>
    <lineage>
        <taxon>Eukaryota</taxon>
        <taxon>Metazoa</taxon>
        <taxon>Ecdysozoa</taxon>
        <taxon>Nematoda</taxon>
        <taxon>Enoplea</taxon>
        <taxon>Dorylaimia</taxon>
        <taxon>Trichinellida</taxon>
        <taxon>Trichinellidae</taxon>
        <taxon>Trichinella</taxon>
    </lineage>
</organism>
<gene>
    <name evidence="1" type="ORF">T4D_5660</name>
</gene>